<dbReference type="EMBL" id="CP012672">
    <property type="protein sequence ID" value="AUX32347.1"/>
    <property type="molecule type" value="Genomic_DNA"/>
</dbReference>
<reference evidence="1 2" key="1">
    <citation type="submission" date="2015-09" db="EMBL/GenBank/DDBJ databases">
        <title>Sorangium comparison.</title>
        <authorList>
            <person name="Zaburannyi N."/>
            <person name="Bunk B."/>
            <person name="Overmann J."/>
            <person name="Mueller R."/>
        </authorList>
    </citation>
    <scope>NUCLEOTIDE SEQUENCE [LARGE SCALE GENOMIC DNA]</scope>
    <source>
        <strain evidence="1 2">So ce836</strain>
    </source>
</reference>
<dbReference type="AlphaFoldDB" id="A0A4P2QQ58"/>
<evidence type="ECO:0000313" key="2">
    <source>
        <dbReference type="Proteomes" id="UP000295497"/>
    </source>
</evidence>
<gene>
    <name evidence="1" type="ORF">SOCE836_044840</name>
</gene>
<proteinExistence type="predicted"/>
<evidence type="ECO:0008006" key="3">
    <source>
        <dbReference type="Google" id="ProtNLM"/>
    </source>
</evidence>
<name>A0A4P2QQ58_SORCE</name>
<organism evidence="1 2">
    <name type="scientific">Sorangium cellulosum</name>
    <name type="common">Polyangium cellulosum</name>
    <dbReference type="NCBI Taxonomy" id="56"/>
    <lineage>
        <taxon>Bacteria</taxon>
        <taxon>Pseudomonadati</taxon>
        <taxon>Myxococcota</taxon>
        <taxon>Polyangia</taxon>
        <taxon>Polyangiales</taxon>
        <taxon>Polyangiaceae</taxon>
        <taxon>Sorangium</taxon>
    </lineage>
</organism>
<dbReference type="Gene3D" id="1.25.40.10">
    <property type="entry name" value="Tetratricopeptide repeat domain"/>
    <property type="match status" value="2"/>
</dbReference>
<dbReference type="InterPro" id="IPR011990">
    <property type="entry name" value="TPR-like_helical_dom_sf"/>
</dbReference>
<dbReference type="SUPFAM" id="SSF48452">
    <property type="entry name" value="TPR-like"/>
    <property type="match status" value="1"/>
</dbReference>
<evidence type="ECO:0000313" key="1">
    <source>
        <dbReference type="EMBL" id="AUX32347.1"/>
    </source>
</evidence>
<dbReference type="RefSeq" id="WP_129575958.1">
    <property type="nucleotide sequence ID" value="NZ_CP012672.1"/>
</dbReference>
<dbReference type="Proteomes" id="UP000295497">
    <property type="component" value="Chromosome"/>
</dbReference>
<accession>A0A4P2QQ58</accession>
<protein>
    <recommendedName>
        <fullName evidence="3">MalT-like TPR region domain-containing protein</fullName>
    </recommendedName>
</protein>
<sequence>MRLDELYAQARNALHRFDLDGCVDSCDRALCEMGQPDTSTADGRLEFIYLLLLAHDMLDGGSAPILDGKYTQGDLFAWTDALPARADRLDTLVKVKVLKGNWLSRTKSALDAIQAMGEALALAQTGCAPLVLALATAELGHKTMKVDLRRGAELARAAFDIVSRCAPQGAMSMESQRHVATIHAIRGICEFDMGYYETSIDYLSRAHRASVSLGLRGDIAVACNYLAQVYVALGEFESAESVLVSAIERFDRGGVPHAWNANNRALLGKLYLEWGKIDAAHEHLISGLRESNAMRSLPLITLVRNYHAEFLMLRATTKNERDLLLAEELLRENIEECHRTGIYRSQILSLSLLGQLFLARGDDAQAIRSSEAAVEMLTGMGWLPALRAQEIYYNHHVVQTRLGDLEQAARWLGTAFDTVLDIASRINDEARRRSFLGRVRINETIIRERTQATSLVTAPS</sequence>